<reference evidence="1 2" key="1">
    <citation type="journal article" date="2014" name="Agronomy (Basel)">
        <title>A Draft Genome Sequence for Ensete ventricosum, the Drought-Tolerant Tree Against Hunger.</title>
        <authorList>
            <person name="Harrison J."/>
            <person name="Moore K.A."/>
            <person name="Paszkiewicz K."/>
            <person name="Jones T."/>
            <person name="Grant M."/>
            <person name="Ambacheew D."/>
            <person name="Muzemil S."/>
            <person name="Studholme D.J."/>
        </authorList>
    </citation>
    <scope>NUCLEOTIDE SEQUENCE [LARGE SCALE GENOMIC DNA]</scope>
</reference>
<evidence type="ECO:0000313" key="1">
    <source>
        <dbReference type="EMBL" id="RRT53829.1"/>
    </source>
</evidence>
<evidence type="ECO:0000313" key="2">
    <source>
        <dbReference type="Proteomes" id="UP000287651"/>
    </source>
</evidence>
<dbReference type="AlphaFoldDB" id="A0A426YQ28"/>
<proteinExistence type="predicted"/>
<dbReference type="Proteomes" id="UP000287651">
    <property type="component" value="Unassembled WGS sequence"/>
</dbReference>
<comment type="caution">
    <text evidence="1">The sequence shown here is derived from an EMBL/GenBank/DDBJ whole genome shotgun (WGS) entry which is preliminary data.</text>
</comment>
<gene>
    <name evidence="1" type="ORF">B296_00036371</name>
</gene>
<name>A0A426YQ28_ENSVE</name>
<protein>
    <submittedName>
        <fullName evidence="1">Uncharacterized protein</fullName>
    </submittedName>
</protein>
<organism evidence="1 2">
    <name type="scientific">Ensete ventricosum</name>
    <name type="common">Abyssinian banana</name>
    <name type="synonym">Musa ensete</name>
    <dbReference type="NCBI Taxonomy" id="4639"/>
    <lineage>
        <taxon>Eukaryota</taxon>
        <taxon>Viridiplantae</taxon>
        <taxon>Streptophyta</taxon>
        <taxon>Embryophyta</taxon>
        <taxon>Tracheophyta</taxon>
        <taxon>Spermatophyta</taxon>
        <taxon>Magnoliopsida</taxon>
        <taxon>Liliopsida</taxon>
        <taxon>Zingiberales</taxon>
        <taxon>Musaceae</taxon>
        <taxon>Ensete</taxon>
    </lineage>
</organism>
<sequence length="153" mass="17614">MSNSIMLTYSTEEVVSEKIWLHHADQEPQSEEQRTSKIYLEERQITLKITGGAIKCKSNSLEPDLIDEEWADEDVELQYGTPLTGRLGYRIKRKREELLLRGDLATGLAAIQNSSYGEIELQVELQYRTPPTGRTELQELQQGYLFSEQLDYS</sequence>
<accession>A0A426YQ28</accession>
<dbReference type="EMBL" id="AMZH03010926">
    <property type="protein sequence ID" value="RRT53829.1"/>
    <property type="molecule type" value="Genomic_DNA"/>
</dbReference>